<evidence type="ECO:0000259" key="9">
    <source>
        <dbReference type="PROSITE" id="PS50980"/>
    </source>
</evidence>
<accession>A0A7J7IKD9</accession>
<dbReference type="EC" id="6.4.1.3" evidence="2"/>
<evidence type="ECO:0000256" key="4">
    <source>
        <dbReference type="ARBA" id="ARBA00041138"/>
    </source>
</evidence>
<dbReference type="PROSITE" id="PS50989">
    <property type="entry name" value="COA_CT_CTER"/>
    <property type="match status" value="1"/>
</dbReference>
<dbReference type="InterPro" id="IPR011763">
    <property type="entry name" value="COA_CT_C"/>
</dbReference>
<feature type="region of interest" description="Disordered" evidence="8">
    <location>
        <begin position="129"/>
        <end position="148"/>
    </location>
</feature>
<evidence type="ECO:0000256" key="1">
    <source>
        <dbReference type="ARBA" id="ARBA00005060"/>
    </source>
</evidence>
<keyword evidence="12" id="KW-1185">Reference proteome</keyword>
<dbReference type="GO" id="GO:0004658">
    <property type="term" value="F:propionyl-CoA carboxylase activity"/>
    <property type="evidence" value="ECO:0007669"/>
    <property type="project" value="UniProtKB-EC"/>
</dbReference>
<evidence type="ECO:0000259" key="10">
    <source>
        <dbReference type="PROSITE" id="PS50989"/>
    </source>
</evidence>
<dbReference type="Pfam" id="PF01039">
    <property type="entry name" value="Carboxyl_trans"/>
    <property type="match status" value="1"/>
</dbReference>
<dbReference type="AlphaFoldDB" id="A0A7J7IKD9"/>
<name>A0A7J7IKD9_9RHOD</name>
<dbReference type="Gene3D" id="3.90.226.10">
    <property type="entry name" value="2-enoyl-CoA Hydratase, Chain A, domain 1"/>
    <property type="match status" value="2"/>
</dbReference>
<dbReference type="InterPro" id="IPR029045">
    <property type="entry name" value="ClpP/crotonase-like_dom_sf"/>
</dbReference>
<comment type="catalytic activity">
    <reaction evidence="6">
        <text>butanoyl-CoA + hydrogencarbonate + ATP = (2S)-ethylmalonyl-CoA + ADP + phosphate + H(+)</text>
        <dbReference type="Rhea" id="RHEA:59520"/>
        <dbReference type="ChEBI" id="CHEBI:15378"/>
        <dbReference type="ChEBI" id="CHEBI:17544"/>
        <dbReference type="ChEBI" id="CHEBI:30616"/>
        <dbReference type="ChEBI" id="CHEBI:43474"/>
        <dbReference type="ChEBI" id="CHEBI:57371"/>
        <dbReference type="ChEBI" id="CHEBI:60909"/>
        <dbReference type="ChEBI" id="CHEBI:456216"/>
    </reaction>
    <physiologicalReaction direction="left-to-right" evidence="6">
        <dbReference type="Rhea" id="RHEA:59521"/>
    </physiologicalReaction>
</comment>
<dbReference type="InterPro" id="IPR051047">
    <property type="entry name" value="AccD/PCCB"/>
</dbReference>
<dbReference type="PANTHER" id="PTHR43842:SF2">
    <property type="entry name" value="PROPIONYL-COA CARBOXYLASE BETA CHAIN, MITOCHONDRIAL"/>
    <property type="match status" value="1"/>
</dbReference>
<dbReference type="PANTHER" id="PTHR43842">
    <property type="entry name" value="PROPIONYL-COA CARBOXYLASE BETA CHAIN"/>
    <property type="match status" value="1"/>
</dbReference>
<evidence type="ECO:0000256" key="6">
    <source>
        <dbReference type="ARBA" id="ARBA00048208"/>
    </source>
</evidence>
<organism evidence="11 12">
    <name type="scientific">Cyanidiococcus yangmingshanensis</name>
    <dbReference type="NCBI Taxonomy" id="2690220"/>
    <lineage>
        <taxon>Eukaryota</taxon>
        <taxon>Rhodophyta</taxon>
        <taxon>Bangiophyceae</taxon>
        <taxon>Cyanidiales</taxon>
        <taxon>Cyanidiaceae</taxon>
        <taxon>Cyanidiococcus</taxon>
    </lineage>
</organism>
<feature type="domain" description="CoA carboxyltransferase N-terminal" evidence="9">
    <location>
        <begin position="73"/>
        <end position="334"/>
    </location>
</feature>
<evidence type="ECO:0000256" key="7">
    <source>
        <dbReference type="ARBA" id="ARBA00049495"/>
    </source>
</evidence>
<feature type="domain" description="CoA carboxyltransferase C-terminal" evidence="10">
    <location>
        <begin position="338"/>
        <end position="578"/>
    </location>
</feature>
<protein>
    <recommendedName>
        <fullName evidence="4">Propionyl-CoA carboxylase beta chain, mitochondrial</fullName>
        <ecNumber evidence="2">6.4.1.3</ecNumber>
    </recommendedName>
    <alternativeName>
        <fullName evidence="5">Propanoyl-CoA:carbon dioxide ligase subunit beta</fullName>
    </alternativeName>
</protein>
<evidence type="ECO:0000256" key="8">
    <source>
        <dbReference type="SAM" id="MobiDB-lite"/>
    </source>
</evidence>
<evidence type="ECO:0000256" key="5">
    <source>
        <dbReference type="ARBA" id="ARBA00042797"/>
    </source>
</evidence>
<evidence type="ECO:0000313" key="11">
    <source>
        <dbReference type="EMBL" id="KAF6002987.1"/>
    </source>
</evidence>
<dbReference type="InterPro" id="IPR011762">
    <property type="entry name" value="COA_CT_N"/>
</dbReference>
<comment type="caution">
    <text evidence="11">The sequence shown here is derived from an EMBL/GenBank/DDBJ whole genome shotgun (WGS) entry which is preliminary data.</text>
</comment>
<comment type="catalytic activity">
    <reaction evidence="7">
        <text>propanoyl-CoA + hydrogencarbonate + ATP = (S)-methylmalonyl-CoA + ADP + phosphate + H(+)</text>
        <dbReference type="Rhea" id="RHEA:23720"/>
        <dbReference type="ChEBI" id="CHEBI:15378"/>
        <dbReference type="ChEBI" id="CHEBI:17544"/>
        <dbReference type="ChEBI" id="CHEBI:30616"/>
        <dbReference type="ChEBI" id="CHEBI:43474"/>
        <dbReference type="ChEBI" id="CHEBI:57327"/>
        <dbReference type="ChEBI" id="CHEBI:57392"/>
        <dbReference type="ChEBI" id="CHEBI:456216"/>
        <dbReference type="EC" id="6.4.1.3"/>
    </reaction>
    <physiologicalReaction direction="left-to-right" evidence="7">
        <dbReference type="Rhea" id="RHEA:23721"/>
    </physiologicalReaction>
</comment>
<evidence type="ECO:0000256" key="2">
    <source>
        <dbReference type="ARBA" id="ARBA00013050"/>
    </source>
</evidence>
<comment type="subunit">
    <text evidence="3">The holoenzyme is a dodecamer composed of 6 PCCA/alpha subunits and 6 PCCB/beta subunits.</text>
</comment>
<feature type="compositionally biased region" description="Polar residues" evidence="8">
    <location>
        <begin position="53"/>
        <end position="65"/>
    </location>
</feature>
<comment type="pathway">
    <text evidence="1">Metabolic intermediate metabolism; propanoyl-CoA degradation; succinyl-CoA from propanoyl-CoA: step 1/3.</text>
</comment>
<dbReference type="PROSITE" id="PS50980">
    <property type="entry name" value="COA_CT_NTER"/>
    <property type="match status" value="1"/>
</dbReference>
<dbReference type="SUPFAM" id="SSF52096">
    <property type="entry name" value="ClpP/crotonase"/>
    <property type="match status" value="2"/>
</dbReference>
<feature type="region of interest" description="Disordered" evidence="8">
    <location>
        <begin position="35"/>
        <end position="66"/>
    </location>
</feature>
<evidence type="ECO:0000256" key="3">
    <source>
        <dbReference type="ARBA" id="ARBA00038567"/>
    </source>
</evidence>
<dbReference type="InterPro" id="IPR034733">
    <property type="entry name" value="AcCoA_carboxyl_beta"/>
</dbReference>
<gene>
    <name evidence="11" type="ORF">F1559_002057</name>
</gene>
<proteinExistence type="predicted"/>
<dbReference type="EMBL" id="VWRR01000008">
    <property type="protein sequence ID" value="KAF6002987.1"/>
    <property type="molecule type" value="Genomic_DNA"/>
</dbReference>
<reference evidence="11 12" key="1">
    <citation type="journal article" date="2020" name="J. Phycol.">
        <title>Comparative genome analysis reveals Cyanidiococcus gen. nov., a new extremophilic red algal genus sister to Cyanidioschyzon (Cyanidioschyzonaceae, Rhodophyta).</title>
        <authorList>
            <person name="Liu S.-L."/>
            <person name="Chiang Y.-R."/>
            <person name="Yoon H.S."/>
            <person name="Fu H.-Y."/>
        </authorList>
    </citation>
    <scope>NUCLEOTIDE SEQUENCE [LARGE SCALE GENOMIC DNA]</scope>
    <source>
        <strain evidence="11 12">THAL066</strain>
    </source>
</reference>
<feature type="compositionally biased region" description="Basic and acidic residues" evidence="8">
    <location>
        <begin position="35"/>
        <end position="48"/>
    </location>
</feature>
<sequence length="590" mass="64337">MTGACWRRQSLRRSWTLFREWPQRCTLPCRGRRQKSQDVRERAVKPNPREGPCNTSGNASETASVSDAGAAAEFSAARQVERQEELALLGGGFARIRHQHRSGKLTARERLHILLDRGSFQELDRLVRSRDSPAAQGRTTARGSHVPGDGVVTGHGFVHGRTVFVYSQDFTVAGGSLSEANAGKICKVMDLAIQAGAPLIGICDSGGARIQEGVRSLAGYAEVFKRNVLASGFIPQLSLILGPCAGGAVYSPALTDFVLMNRQHAHMFVTGPEVTSAALGERATRDELGGAAIHCRVSGVAHLAGDDDIAVIQLAKELLSYLPQSAGVSVPRTCTDDPRDREDPVLNRLVPADPHIPYDMHHVLERLVDREEFLEIQPDFAPNMITAFGRVDGHSVAVIANQPQQLSGCIDIDAAVKASRFVRFADAFGLPIITLVDVPGFLPGTQQEHGGIIRHGAKLLYAYTEATVPKLTVIIRKAYGGAYCVMASKQLRGDLNAVWPNAQIAVMGAAAATQILHRNASEETSETQRRAYARDYLHALTALERGYVDCVVQPHKTRLWLANGLMLLQHKQREALREPWPPKKHDNMPL</sequence>
<dbReference type="OrthoDB" id="439921at2759"/>
<dbReference type="Proteomes" id="UP000530660">
    <property type="component" value="Unassembled WGS sequence"/>
</dbReference>
<evidence type="ECO:0000313" key="12">
    <source>
        <dbReference type="Proteomes" id="UP000530660"/>
    </source>
</evidence>